<dbReference type="Pfam" id="PF05028">
    <property type="entry name" value="PARG_cat_C"/>
    <property type="match status" value="1"/>
</dbReference>
<dbReference type="GO" id="GO:0005634">
    <property type="term" value="C:nucleus"/>
    <property type="evidence" value="ECO:0007669"/>
    <property type="project" value="TreeGrafter"/>
</dbReference>
<dbReference type="InterPro" id="IPR007724">
    <property type="entry name" value="Poly_GlycHdrlase"/>
</dbReference>
<dbReference type="GO" id="GO:0009225">
    <property type="term" value="P:nucleotide-sugar metabolic process"/>
    <property type="evidence" value="ECO:0007669"/>
    <property type="project" value="TreeGrafter"/>
</dbReference>
<reference evidence="2 3" key="1">
    <citation type="journal article" date="2013" name="PLoS Genet.">
        <title>Genomic mechanisms accounting for the adaptation to parasitism in nematode-trapping fungi.</title>
        <authorList>
            <person name="Meerupati T."/>
            <person name="Andersson K.M."/>
            <person name="Friman E."/>
            <person name="Kumar D."/>
            <person name="Tunlid A."/>
            <person name="Ahren D."/>
        </authorList>
    </citation>
    <scope>NUCLEOTIDE SEQUENCE [LARGE SCALE GENOMIC DNA]</scope>
    <source>
        <strain evidence="2 3">CBS 200.50</strain>
    </source>
</reference>
<proteinExistence type="predicted"/>
<organism evidence="2 3">
    <name type="scientific">Dactylellina haptotyla (strain CBS 200.50)</name>
    <name type="common">Nematode-trapping fungus</name>
    <name type="synonym">Monacrosporium haptotylum</name>
    <dbReference type="NCBI Taxonomy" id="1284197"/>
    <lineage>
        <taxon>Eukaryota</taxon>
        <taxon>Fungi</taxon>
        <taxon>Dikarya</taxon>
        <taxon>Ascomycota</taxon>
        <taxon>Pezizomycotina</taxon>
        <taxon>Orbiliomycetes</taxon>
        <taxon>Orbiliales</taxon>
        <taxon>Orbiliaceae</taxon>
        <taxon>Dactylellina</taxon>
    </lineage>
</organism>
<dbReference type="eggNOG" id="KOG2064">
    <property type="taxonomic scope" value="Eukaryota"/>
</dbReference>
<dbReference type="GO" id="GO:0005737">
    <property type="term" value="C:cytoplasm"/>
    <property type="evidence" value="ECO:0007669"/>
    <property type="project" value="TreeGrafter"/>
</dbReference>
<dbReference type="OMA" id="FTGHGRT"/>
<dbReference type="HOGENOM" id="CLU_533130_0_0_1"/>
<name>S8BRX0_DACHA</name>
<feature type="domain" description="PARG catalytic Macro" evidence="1">
    <location>
        <begin position="249"/>
        <end position="443"/>
    </location>
</feature>
<dbReference type="PANTHER" id="PTHR12837">
    <property type="entry name" value="POLY ADP-RIBOSE GLYCOHYDROLASE"/>
    <property type="match status" value="1"/>
</dbReference>
<dbReference type="GO" id="GO:0004649">
    <property type="term" value="F:poly(ADP-ribose) glycohydrolase activity"/>
    <property type="evidence" value="ECO:0007669"/>
    <property type="project" value="InterPro"/>
</dbReference>
<dbReference type="GO" id="GO:1990966">
    <property type="term" value="P:ATP generation from poly-ADP-D-ribose"/>
    <property type="evidence" value="ECO:0007669"/>
    <property type="project" value="TreeGrafter"/>
</dbReference>
<evidence type="ECO:0000313" key="2">
    <source>
        <dbReference type="EMBL" id="EPS42238.1"/>
    </source>
</evidence>
<reference evidence="3" key="2">
    <citation type="submission" date="2013-04" db="EMBL/GenBank/DDBJ databases">
        <title>Genomic mechanisms accounting for the adaptation to parasitism in nematode-trapping fungi.</title>
        <authorList>
            <person name="Ahren D.G."/>
        </authorList>
    </citation>
    <scope>NUCLEOTIDE SEQUENCE [LARGE SCALE GENOMIC DNA]</scope>
    <source>
        <strain evidence="3">CBS 200.50</strain>
    </source>
</reference>
<dbReference type="Proteomes" id="UP000015100">
    <property type="component" value="Unassembled WGS sequence"/>
</dbReference>
<dbReference type="PANTHER" id="PTHR12837:SF0">
    <property type="entry name" value="POLY(ADP-RIBOSE) GLYCOHYDROLASE"/>
    <property type="match status" value="1"/>
</dbReference>
<comment type="caution">
    <text evidence="2">The sequence shown here is derived from an EMBL/GenBank/DDBJ whole genome shotgun (WGS) entry which is preliminary data.</text>
</comment>
<accession>S8BRX0</accession>
<evidence type="ECO:0000313" key="3">
    <source>
        <dbReference type="Proteomes" id="UP000015100"/>
    </source>
</evidence>
<dbReference type="GO" id="GO:0005975">
    <property type="term" value="P:carbohydrate metabolic process"/>
    <property type="evidence" value="ECO:0007669"/>
    <property type="project" value="InterPro"/>
</dbReference>
<sequence length="519" mass="56903">MASTSNHPPLLLPNNVLYTTEDPLGLHDDDDDTSGDPVPVLPIITSHLIKKFESLPVDTPPEALVNAFITTISDLSYTLHGIPDPNLNVLRSCLLSSPTHFPAINHIIHAASKISELFPSGHLPPLTSGESREYTTFHISALLAHQFLLTLRSPSYNDWGGVNLTSWFSDSDGNVEPKRTYTNIFLDYFSTPPTPPFPSTSFHLLHTPSLPPLIAKTPLAPLTILELPQESDFPSIPSSSSVSSVAPETTHTTYIISSHKLIGHGPAATQEERILASIPELLPVSTFTPPLEETTALAVTTSAAHGFVPTSVFTGHGRTARIDATYNKRKYAENAGREHDEFERIRVNTFLFLNATELDWIDLPEEQDGRQQPLADFLPGMMEKDVMKAYTGFIGVINSQKCGDGHESRKIQRIVTPPWGSGAFGGDVRVKLLIIWVAASFAAENANGGPVKLELLFLIKQMVLDTKEIWWKEMIEKLKRSGVGADEVWRALQQVREQGGAVVLEAVLKNLGLSVPVLT</sequence>
<dbReference type="GO" id="GO:0006282">
    <property type="term" value="P:regulation of DNA repair"/>
    <property type="evidence" value="ECO:0007669"/>
    <property type="project" value="InterPro"/>
</dbReference>
<keyword evidence="3" id="KW-1185">Reference proteome</keyword>
<evidence type="ECO:0000259" key="1">
    <source>
        <dbReference type="Pfam" id="PF05028"/>
    </source>
</evidence>
<dbReference type="AlphaFoldDB" id="S8BRX0"/>
<dbReference type="STRING" id="1284197.S8BRX0"/>
<dbReference type="OrthoDB" id="1937899at2759"/>
<protein>
    <recommendedName>
        <fullName evidence="1">PARG catalytic Macro domain-containing protein</fullName>
    </recommendedName>
</protein>
<dbReference type="InterPro" id="IPR046372">
    <property type="entry name" value="PARG_cat_C"/>
</dbReference>
<dbReference type="EMBL" id="AQGS01000127">
    <property type="protein sequence ID" value="EPS42238.1"/>
    <property type="molecule type" value="Genomic_DNA"/>
</dbReference>
<gene>
    <name evidence="2" type="ORF">H072_3794</name>
</gene>